<name>A0A6A5KY08_9PLEO</name>
<evidence type="ECO:0000256" key="1">
    <source>
        <dbReference type="SAM" id="MobiDB-lite"/>
    </source>
</evidence>
<proteinExistence type="predicted"/>
<keyword evidence="3" id="KW-1185">Reference proteome</keyword>
<feature type="region of interest" description="Disordered" evidence="1">
    <location>
        <begin position="131"/>
        <end position="157"/>
    </location>
</feature>
<dbReference type="EMBL" id="ML975250">
    <property type="protein sequence ID" value="KAF1838623.1"/>
    <property type="molecule type" value="Genomic_DNA"/>
</dbReference>
<sequence length="181" mass="20739">MMLPFAFAYTNPGLPFAFAYTNPSVPANDLTLREATGRAEARVPVRTPVFAANQHPKETTTPHSHVFSAINTRRNQQLRRIIDSDEQCYINPTGGPVFAANQHFERTLERNNETLERNNERAGLCSQLTLRKNTRKKQRPVNTSKEHSKETTSTPHYRYHEQCYMDPSSLLGCQNPRRLIQ</sequence>
<protein>
    <submittedName>
        <fullName evidence="2">Uncharacterized protein</fullName>
    </submittedName>
</protein>
<evidence type="ECO:0000313" key="3">
    <source>
        <dbReference type="Proteomes" id="UP000800040"/>
    </source>
</evidence>
<accession>A0A6A5KY08</accession>
<dbReference type="AlphaFoldDB" id="A0A6A5KY08"/>
<gene>
    <name evidence="2" type="ORF">BDW02DRAFT_364120</name>
</gene>
<dbReference type="Proteomes" id="UP000800040">
    <property type="component" value="Unassembled WGS sequence"/>
</dbReference>
<reference evidence="2" key="1">
    <citation type="submission" date="2020-01" db="EMBL/GenBank/DDBJ databases">
        <authorList>
            <consortium name="DOE Joint Genome Institute"/>
            <person name="Haridas S."/>
            <person name="Albert R."/>
            <person name="Binder M."/>
            <person name="Bloem J."/>
            <person name="Labutti K."/>
            <person name="Salamov A."/>
            <person name="Andreopoulos B."/>
            <person name="Baker S.E."/>
            <person name="Barry K."/>
            <person name="Bills G."/>
            <person name="Bluhm B.H."/>
            <person name="Cannon C."/>
            <person name="Castanera R."/>
            <person name="Culley D.E."/>
            <person name="Daum C."/>
            <person name="Ezra D."/>
            <person name="Gonzalez J.B."/>
            <person name="Henrissat B."/>
            <person name="Kuo A."/>
            <person name="Liang C."/>
            <person name="Lipzen A."/>
            <person name="Lutzoni F."/>
            <person name="Magnuson J."/>
            <person name="Mondo S."/>
            <person name="Nolan M."/>
            <person name="Ohm R."/>
            <person name="Pangilinan J."/>
            <person name="Park H.-J."/>
            <person name="Ramirez L."/>
            <person name="Alfaro M."/>
            <person name="Sun H."/>
            <person name="Tritt A."/>
            <person name="Yoshinaga Y."/>
            <person name="Zwiers L.-H."/>
            <person name="Turgeon B.G."/>
            <person name="Goodwin S.B."/>
            <person name="Spatafora J.W."/>
            <person name="Crous P.W."/>
            <person name="Grigoriev I.V."/>
        </authorList>
    </citation>
    <scope>NUCLEOTIDE SEQUENCE</scope>
    <source>
        <strain evidence="2">P77</strain>
    </source>
</reference>
<evidence type="ECO:0000313" key="2">
    <source>
        <dbReference type="EMBL" id="KAF1838623.1"/>
    </source>
</evidence>
<organism evidence="2 3">
    <name type="scientific">Decorospora gaudefroyi</name>
    <dbReference type="NCBI Taxonomy" id="184978"/>
    <lineage>
        <taxon>Eukaryota</taxon>
        <taxon>Fungi</taxon>
        <taxon>Dikarya</taxon>
        <taxon>Ascomycota</taxon>
        <taxon>Pezizomycotina</taxon>
        <taxon>Dothideomycetes</taxon>
        <taxon>Pleosporomycetidae</taxon>
        <taxon>Pleosporales</taxon>
        <taxon>Pleosporineae</taxon>
        <taxon>Pleosporaceae</taxon>
        <taxon>Decorospora</taxon>
    </lineage>
</organism>